<evidence type="ECO:0000313" key="2">
    <source>
        <dbReference type="EMBL" id="JAW15758.1"/>
    </source>
</evidence>
<keyword evidence="1" id="KW-0812">Transmembrane</keyword>
<accession>A0A224Y063</accession>
<organism evidence="2">
    <name type="scientific">Panstrongylus lignarius</name>
    <dbReference type="NCBI Taxonomy" id="156445"/>
    <lineage>
        <taxon>Eukaryota</taxon>
        <taxon>Metazoa</taxon>
        <taxon>Ecdysozoa</taxon>
        <taxon>Arthropoda</taxon>
        <taxon>Hexapoda</taxon>
        <taxon>Insecta</taxon>
        <taxon>Pterygota</taxon>
        <taxon>Neoptera</taxon>
        <taxon>Paraneoptera</taxon>
        <taxon>Hemiptera</taxon>
        <taxon>Heteroptera</taxon>
        <taxon>Panheteroptera</taxon>
        <taxon>Cimicomorpha</taxon>
        <taxon>Reduviidae</taxon>
        <taxon>Triatominae</taxon>
        <taxon>Panstrongylus</taxon>
    </lineage>
</organism>
<dbReference type="EMBL" id="GFTR01000668">
    <property type="protein sequence ID" value="JAW15758.1"/>
    <property type="molecule type" value="Transcribed_RNA"/>
</dbReference>
<name>A0A224Y063_9HEMI</name>
<evidence type="ECO:0000256" key="1">
    <source>
        <dbReference type="SAM" id="Phobius"/>
    </source>
</evidence>
<reference evidence="2" key="1">
    <citation type="journal article" date="2018" name="PLoS Negl. Trop. Dis.">
        <title>An insight into the salivary gland and fat body transcriptome of Panstrongylus lignarius (Hemiptera: Heteroptera), the main vector of Chagas disease in Peru.</title>
        <authorList>
            <person name="Nevoa J.C."/>
            <person name="Mendes M.T."/>
            <person name="da Silva M.V."/>
            <person name="Soares S.C."/>
            <person name="Oliveira C.J.F."/>
            <person name="Ribeiro J.M.C."/>
        </authorList>
    </citation>
    <scope>NUCLEOTIDE SEQUENCE</scope>
</reference>
<protein>
    <submittedName>
        <fullName evidence="2">Uncharacterized protein</fullName>
    </submittedName>
</protein>
<feature type="transmembrane region" description="Helical" evidence="1">
    <location>
        <begin position="12"/>
        <end position="33"/>
    </location>
</feature>
<dbReference type="AlphaFoldDB" id="A0A224Y063"/>
<keyword evidence="1" id="KW-1133">Transmembrane helix</keyword>
<sequence>MAIVFRYWKSIIIYKILFAAICADPLIWIVRLFKCCPSCRFFNICATFARWMRQRKSVFTVFLIVNYILLKTLVQG</sequence>
<feature type="transmembrane region" description="Helical" evidence="1">
    <location>
        <begin position="57"/>
        <end position="74"/>
    </location>
</feature>
<proteinExistence type="predicted"/>
<keyword evidence="1" id="KW-0472">Membrane</keyword>